<evidence type="ECO:0000313" key="2">
    <source>
        <dbReference type="Proteomes" id="UP000298246"/>
    </source>
</evidence>
<dbReference type="Proteomes" id="UP000298246">
    <property type="component" value="Unassembled WGS sequence"/>
</dbReference>
<organism evidence="1 2">
    <name type="scientific">Paenibacillus athensensis</name>
    <dbReference type="NCBI Taxonomy" id="1967502"/>
    <lineage>
        <taxon>Bacteria</taxon>
        <taxon>Bacillati</taxon>
        <taxon>Bacillota</taxon>
        <taxon>Bacilli</taxon>
        <taxon>Bacillales</taxon>
        <taxon>Paenibacillaceae</taxon>
        <taxon>Paenibacillus</taxon>
    </lineage>
</organism>
<accession>A0A4Y8Q936</accession>
<comment type="caution">
    <text evidence="1">The sequence shown here is derived from an EMBL/GenBank/DDBJ whole genome shotgun (WGS) entry which is preliminary data.</text>
</comment>
<dbReference type="Pfam" id="PF14907">
    <property type="entry name" value="NTP_transf_5"/>
    <property type="match status" value="1"/>
</dbReference>
<gene>
    <name evidence="1" type="ORF">B5M42_01905</name>
</gene>
<evidence type="ECO:0000313" key="1">
    <source>
        <dbReference type="EMBL" id="TFE91223.1"/>
    </source>
</evidence>
<proteinExistence type="predicted"/>
<reference evidence="1 2" key="1">
    <citation type="submission" date="2017-03" db="EMBL/GenBank/DDBJ databases">
        <title>Isolation of Levoglucosan Utilizing Bacteria.</title>
        <authorList>
            <person name="Arya A.S."/>
        </authorList>
    </citation>
    <scope>NUCLEOTIDE SEQUENCE [LARGE SCALE GENOMIC DNA]</scope>
    <source>
        <strain evidence="1 2">MEC069</strain>
    </source>
</reference>
<dbReference type="InterPro" id="IPR039498">
    <property type="entry name" value="NTP_transf_5"/>
</dbReference>
<protein>
    <recommendedName>
        <fullName evidence="3">Nucleotidyltransferase family protein</fullName>
    </recommendedName>
</protein>
<dbReference type="AlphaFoldDB" id="A0A4Y8Q936"/>
<dbReference type="RefSeq" id="WP_134749130.1">
    <property type="nucleotide sequence ID" value="NZ_MYFO02000004.1"/>
</dbReference>
<dbReference type="EMBL" id="MYFO01000002">
    <property type="protein sequence ID" value="TFE91223.1"/>
    <property type="molecule type" value="Genomic_DNA"/>
</dbReference>
<keyword evidence="2" id="KW-1185">Reference proteome</keyword>
<sequence length="375" mass="43809">METHRELCREQQLIILFSRLTFTPEQTERVAELISEGIDWFLLLRYSVKNKVLPLVWHHLQSQGYRQEVPLRLGQIMNFYKLGTAERNQVYLRELSLVASAFGKNGIPCVPLKGAYLIPQMYKDRGIRTVNDMDCLIRKGDVKSVRSIMQGLGYVEGEYDKKTNTITPVNRERALLWQTNMNNLLPFLKLHDSEYAPVTQIDFSFSLDLELQKEPVEIMITGAVKDADSGFHYLNPAHFFIHQCCHHYKEASNASWVALNSDLNLIKFCDVREYILRFMNEEQLRNAVAFAKDTGLEKAVYFTLYYLKEIFDDGYEEQLLQEFEFSDTSFLYTYGQKDYGHTVAWKKGFWERLFSDTNKDELQKDAKYAAILQES</sequence>
<dbReference type="OrthoDB" id="1737003at2"/>
<evidence type="ECO:0008006" key="3">
    <source>
        <dbReference type="Google" id="ProtNLM"/>
    </source>
</evidence>
<name>A0A4Y8Q936_9BACL</name>